<keyword evidence="4" id="KW-1185">Reference proteome</keyword>
<proteinExistence type="predicted"/>
<dbReference type="SMART" id="SM01100">
    <property type="entry name" value="CRAL_TRIO_N"/>
    <property type="match status" value="1"/>
</dbReference>
<sequence length="335" mass="37225">MPSDQDEILAQFRAVLTEEGLLHDGDSIGTDDSTLKRFLRARKYNLRDSKKMWKDCQHWRSTVEGVGVDQLYRTLDPFDYPERDKVFKSWPMWFHKTDKTGRPLNVHFFGGMNMPELYKHVSPERHWQTVVVNCESLTREILPAASRAAGRTVDTCFVIVDLKGFSLSQFWQMKALARDSFQMSQDFFPETMGQLAIVNAPASFTFIWGIMKPWLSKETVAKIDIMGADYREVLLGLVDEESLPASLGGACKCEGGCEYSFAGPWKEGLEERRARRAREAAEVEGGACASPDGMPVNGRASPEGTVVDASPTASMAVPAKVGDVQGVQATAPVST</sequence>
<organism evidence="3 4">
    <name type="scientific">Athelia psychrophila</name>
    <dbReference type="NCBI Taxonomy" id="1759441"/>
    <lineage>
        <taxon>Eukaryota</taxon>
        <taxon>Fungi</taxon>
        <taxon>Dikarya</taxon>
        <taxon>Basidiomycota</taxon>
        <taxon>Agaricomycotina</taxon>
        <taxon>Agaricomycetes</taxon>
        <taxon>Agaricomycetidae</taxon>
        <taxon>Atheliales</taxon>
        <taxon>Atheliaceae</taxon>
        <taxon>Athelia</taxon>
    </lineage>
</organism>
<reference evidence="3 4" key="1">
    <citation type="journal article" date="2016" name="Mol. Biol. Evol.">
        <title>Comparative Genomics of Early-Diverging Mushroom-Forming Fungi Provides Insights into the Origins of Lignocellulose Decay Capabilities.</title>
        <authorList>
            <person name="Nagy L.G."/>
            <person name="Riley R."/>
            <person name="Tritt A."/>
            <person name="Adam C."/>
            <person name="Daum C."/>
            <person name="Floudas D."/>
            <person name="Sun H."/>
            <person name="Yadav J.S."/>
            <person name="Pangilinan J."/>
            <person name="Larsson K.H."/>
            <person name="Matsuura K."/>
            <person name="Barry K."/>
            <person name="Labutti K."/>
            <person name="Kuo R."/>
            <person name="Ohm R.A."/>
            <person name="Bhattacharya S.S."/>
            <person name="Shirouzu T."/>
            <person name="Yoshinaga Y."/>
            <person name="Martin F.M."/>
            <person name="Grigoriev I.V."/>
            <person name="Hibbett D.S."/>
        </authorList>
    </citation>
    <scope>NUCLEOTIDE SEQUENCE [LARGE SCALE GENOMIC DNA]</scope>
    <source>
        <strain evidence="3 4">CBS 109695</strain>
    </source>
</reference>
<evidence type="ECO:0000259" key="2">
    <source>
        <dbReference type="PROSITE" id="PS50191"/>
    </source>
</evidence>
<feature type="domain" description="CRAL-TRIO" evidence="2">
    <location>
        <begin position="82"/>
        <end position="255"/>
    </location>
</feature>
<dbReference type="PANTHER" id="PTHR45657">
    <property type="entry name" value="CRAL-TRIO DOMAIN-CONTAINING PROTEIN YKL091C-RELATED"/>
    <property type="match status" value="1"/>
</dbReference>
<feature type="region of interest" description="Disordered" evidence="1">
    <location>
        <begin position="283"/>
        <end position="307"/>
    </location>
</feature>
<dbReference type="Gene3D" id="1.10.8.20">
    <property type="entry name" value="N-terminal domain of phosphatidylinositol transfer protein sec14p"/>
    <property type="match status" value="1"/>
</dbReference>
<dbReference type="CDD" id="cd00170">
    <property type="entry name" value="SEC14"/>
    <property type="match status" value="1"/>
</dbReference>
<dbReference type="InterPro" id="IPR036273">
    <property type="entry name" value="CRAL/TRIO_N_dom_sf"/>
</dbReference>
<evidence type="ECO:0000313" key="3">
    <source>
        <dbReference type="EMBL" id="KZP33543.1"/>
    </source>
</evidence>
<evidence type="ECO:0000313" key="4">
    <source>
        <dbReference type="Proteomes" id="UP000076532"/>
    </source>
</evidence>
<dbReference type="InterPro" id="IPR051026">
    <property type="entry name" value="PI/PC_transfer"/>
</dbReference>
<dbReference type="Proteomes" id="UP000076532">
    <property type="component" value="Unassembled WGS sequence"/>
</dbReference>
<dbReference type="EMBL" id="KV417482">
    <property type="protein sequence ID" value="KZP33543.1"/>
    <property type="molecule type" value="Genomic_DNA"/>
</dbReference>
<dbReference type="InterPro" id="IPR036865">
    <property type="entry name" value="CRAL-TRIO_dom_sf"/>
</dbReference>
<protein>
    <submittedName>
        <fullName evidence="3">CRAL/TRIO domain-containing protein</fullName>
    </submittedName>
</protein>
<dbReference type="PROSITE" id="PS50191">
    <property type="entry name" value="CRAL_TRIO"/>
    <property type="match status" value="1"/>
</dbReference>
<dbReference type="STRING" id="436010.A0A166W9Z7"/>
<dbReference type="SUPFAM" id="SSF52087">
    <property type="entry name" value="CRAL/TRIO domain"/>
    <property type="match status" value="1"/>
</dbReference>
<dbReference type="Gene3D" id="3.40.525.10">
    <property type="entry name" value="CRAL-TRIO lipid binding domain"/>
    <property type="match status" value="1"/>
</dbReference>
<accession>A0A166W9Z7</accession>
<dbReference type="SMART" id="SM00516">
    <property type="entry name" value="SEC14"/>
    <property type="match status" value="1"/>
</dbReference>
<dbReference type="Pfam" id="PF00650">
    <property type="entry name" value="CRAL_TRIO"/>
    <property type="match status" value="1"/>
</dbReference>
<dbReference type="AlphaFoldDB" id="A0A166W9Z7"/>
<dbReference type="InterPro" id="IPR011074">
    <property type="entry name" value="CRAL/TRIO_N_dom"/>
</dbReference>
<dbReference type="PANTHER" id="PTHR45657:SF1">
    <property type="entry name" value="CRAL-TRIO DOMAIN-CONTAINING PROTEIN YKL091C-RELATED"/>
    <property type="match status" value="1"/>
</dbReference>
<name>A0A166W9Z7_9AGAM</name>
<dbReference type="InterPro" id="IPR001251">
    <property type="entry name" value="CRAL-TRIO_dom"/>
</dbReference>
<dbReference type="OrthoDB" id="1434354at2759"/>
<dbReference type="SUPFAM" id="SSF46938">
    <property type="entry name" value="CRAL/TRIO N-terminal domain"/>
    <property type="match status" value="1"/>
</dbReference>
<gene>
    <name evidence="3" type="ORF">FIBSPDRAFT_881715</name>
</gene>
<evidence type="ECO:0000256" key="1">
    <source>
        <dbReference type="SAM" id="MobiDB-lite"/>
    </source>
</evidence>
<dbReference type="Pfam" id="PF03765">
    <property type="entry name" value="CRAL_TRIO_N"/>
    <property type="match status" value="1"/>
</dbReference>